<keyword evidence="1" id="KW-1133">Transmembrane helix</keyword>
<proteinExistence type="predicted"/>
<gene>
    <name evidence="2" type="ORF">GCM10007424_00610</name>
</gene>
<evidence type="ECO:0000313" key="2">
    <source>
        <dbReference type="EMBL" id="GGB64607.1"/>
    </source>
</evidence>
<keyword evidence="3" id="KW-1185">Reference proteome</keyword>
<comment type="caution">
    <text evidence="2">The sequence shown here is derived from an EMBL/GenBank/DDBJ whole genome shotgun (WGS) entry which is preliminary data.</text>
</comment>
<protein>
    <submittedName>
        <fullName evidence="2">Uncharacterized protein</fullName>
    </submittedName>
</protein>
<reference evidence="3" key="1">
    <citation type="journal article" date="2019" name="Int. J. Syst. Evol. Microbiol.">
        <title>The Global Catalogue of Microorganisms (GCM) 10K type strain sequencing project: providing services to taxonomists for standard genome sequencing and annotation.</title>
        <authorList>
            <consortium name="The Broad Institute Genomics Platform"/>
            <consortium name="The Broad Institute Genome Sequencing Center for Infectious Disease"/>
            <person name="Wu L."/>
            <person name="Ma J."/>
        </authorList>
    </citation>
    <scope>NUCLEOTIDE SEQUENCE [LARGE SCALE GENOMIC DNA]</scope>
    <source>
        <strain evidence="3">CGMCC 1.15461</strain>
    </source>
</reference>
<keyword evidence="1" id="KW-0472">Membrane</keyword>
<evidence type="ECO:0000256" key="1">
    <source>
        <dbReference type="SAM" id="Phobius"/>
    </source>
</evidence>
<name>A0ABQ1JEU5_9FLAO</name>
<feature type="transmembrane region" description="Helical" evidence="1">
    <location>
        <begin position="12"/>
        <end position="31"/>
    </location>
</feature>
<organism evidence="2 3">
    <name type="scientific">Flavobacterium suaedae</name>
    <dbReference type="NCBI Taxonomy" id="1767027"/>
    <lineage>
        <taxon>Bacteria</taxon>
        <taxon>Pseudomonadati</taxon>
        <taxon>Bacteroidota</taxon>
        <taxon>Flavobacteriia</taxon>
        <taxon>Flavobacteriales</taxon>
        <taxon>Flavobacteriaceae</taxon>
        <taxon>Flavobacterium</taxon>
    </lineage>
</organism>
<sequence length="159" mass="17612">MFTEITWADYLRVTAAALFIYYTILLLKFYFPQIRAAAGAGASFHSMGNPGPAEPNATTAIMEGGGNLTPTGEFQQPVTDYEIIEELVDRVKKNLMESFENKAGQQTVTNGLKAIVNDYPVLGQSTFRPSINEFIATESQQHGFTFMTETLAETLWQKA</sequence>
<dbReference type="RefSeq" id="WP_188619227.1">
    <property type="nucleotide sequence ID" value="NZ_BMJE01000001.1"/>
</dbReference>
<accession>A0ABQ1JEU5</accession>
<keyword evidence="1" id="KW-0812">Transmembrane</keyword>
<evidence type="ECO:0000313" key="3">
    <source>
        <dbReference type="Proteomes" id="UP000615760"/>
    </source>
</evidence>
<dbReference type="Proteomes" id="UP000615760">
    <property type="component" value="Unassembled WGS sequence"/>
</dbReference>
<dbReference type="EMBL" id="BMJE01000001">
    <property type="protein sequence ID" value="GGB64607.1"/>
    <property type="molecule type" value="Genomic_DNA"/>
</dbReference>